<evidence type="ECO:0000256" key="6">
    <source>
        <dbReference type="PROSITE-ProRule" id="PRU00169"/>
    </source>
</evidence>
<evidence type="ECO:0000313" key="9">
    <source>
        <dbReference type="EMBL" id="SMP04287.1"/>
    </source>
</evidence>
<protein>
    <submittedName>
        <fullName evidence="9">DNA-binding transcriptional response regulator, NtrC family, contains REC, AAA-type ATPase, and a Fis-type DNA-binding domains</fullName>
    </submittedName>
</protein>
<dbReference type="InterPro" id="IPR027417">
    <property type="entry name" value="P-loop_NTPase"/>
</dbReference>
<dbReference type="PROSITE" id="PS00688">
    <property type="entry name" value="SIGMA54_INTERACT_3"/>
    <property type="match status" value="1"/>
</dbReference>
<evidence type="ECO:0000256" key="1">
    <source>
        <dbReference type="ARBA" id="ARBA00022741"/>
    </source>
</evidence>
<dbReference type="PRINTS" id="PR01590">
    <property type="entry name" value="HTHFIS"/>
</dbReference>
<dbReference type="InterPro" id="IPR011006">
    <property type="entry name" value="CheY-like_superfamily"/>
</dbReference>
<dbReference type="EMBL" id="FXUB01000001">
    <property type="protein sequence ID" value="SMP04287.1"/>
    <property type="molecule type" value="Genomic_DNA"/>
</dbReference>
<evidence type="ECO:0000313" key="10">
    <source>
        <dbReference type="Proteomes" id="UP001157911"/>
    </source>
</evidence>
<sequence>MKVLVVEDDDIQRELLKEILKEKGFEVYSCGSAERAYQILDKYLPNVVVTDVRLPGEDGLSFMKKVKELCPNVEVIVVTAFSNVEDAVSAIKEGAFHYVTKPYDPDVLLNLIEKAGQLSQLKSVKPDGREIVYSSKVMEDLLKKASVFAKADAPVLILGESGTGKELIAKFIHKESGRKGKFVSINCAAIPEELFESELFGYEKGAFTGATFSKPGLFVEADGGTLFLDEIGEMPLPLQAKLLRVLQEGEVRPVGGLKPVKVDVKVVAATNRDLKKLVEEGKFREDLYYRLNVLTLEIPPLRERPEDIAELVGYFLKKFGERYGKKIEFEPEALELLLSYDFPGNVRELENLIHRLVIVSDRKISKSNLEEIVGIKEKGKNFSKTLPELVAEFEKELIENALKRANYVQTKAAKLLGIDEKSLRYKRKKYGI</sequence>
<dbReference type="GO" id="GO:0003677">
    <property type="term" value="F:DNA binding"/>
    <property type="evidence" value="ECO:0007669"/>
    <property type="project" value="UniProtKB-KW"/>
</dbReference>
<dbReference type="Gene3D" id="1.10.8.60">
    <property type="match status" value="1"/>
</dbReference>
<keyword evidence="2" id="KW-0067">ATP-binding</keyword>
<dbReference type="CDD" id="cd00009">
    <property type="entry name" value="AAA"/>
    <property type="match status" value="1"/>
</dbReference>
<dbReference type="InterPro" id="IPR058031">
    <property type="entry name" value="AAA_lid_NorR"/>
</dbReference>
<proteinExistence type="predicted"/>
<reference evidence="9 10" key="1">
    <citation type="submission" date="2017-05" db="EMBL/GenBank/DDBJ databases">
        <authorList>
            <person name="Varghese N."/>
            <person name="Submissions S."/>
        </authorList>
    </citation>
    <scope>NUCLEOTIDE SEQUENCE [LARGE SCALE GENOMIC DNA]</scope>
    <source>
        <strain evidence="9 10">DSM 15522</strain>
    </source>
</reference>
<keyword evidence="4 9" id="KW-0238">DNA-binding</keyword>
<dbReference type="PANTHER" id="PTHR32071">
    <property type="entry name" value="TRANSCRIPTIONAL REGULATORY PROTEIN"/>
    <property type="match status" value="1"/>
</dbReference>
<evidence type="ECO:0000259" key="8">
    <source>
        <dbReference type="PROSITE" id="PS50110"/>
    </source>
</evidence>
<dbReference type="Pfam" id="PF00072">
    <property type="entry name" value="Response_reg"/>
    <property type="match status" value="1"/>
</dbReference>
<evidence type="ECO:0000259" key="7">
    <source>
        <dbReference type="PROSITE" id="PS50045"/>
    </source>
</evidence>
<dbReference type="Gene3D" id="3.40.50.2300">
    <property type="match status" value="1"/>
</dbReference>
<keyword evidence="3" id="KW-0805">Transcription regulation</keyword>
<dbReference type="SMART" id="SM00448">
    <property type="entry name" value="REC"/>
    <property type="match status" value="1"/>
</dbReference>
<evidence type="ECO:0000256" key="4">
    <source>
        <dbReference type="ARBA" id="ARBA00023125"/>
    </source>
</evidence>
<dbReference type="Gene3D" id="3.40.50.300">
    <property type="entry name" value="P-loop containing nucleotide triphosphate hydrolases"/>
    <property type="match status" value="1"/>
</dbReference>
<dbReference type="InterPro" id="IPR009057">
    <property type="entry name" value="Homeodomain-like_sf"/>
</dbReference>
<dbReference type="RefSeq" id="WP_283399707.1">
    <property type="nucleotide sequence ID" value="NZ_FXUB01000001.1"/>
</dbReference>
<dbReference type="InterPro" id="IPR025662">
    <property type="entry name" value="Sigma_54_int_dom_ATP-bd_1"/>
</dbReference>
<evidence type="ECO:0000256" key="3">
    <source>
        <dbReference type="ARBA" id="ARBA00023015"/>
    </source>
</evidence>
<dbReference type="PROSITE" id="PS50110">
    <property type="entry name" value="RESPONSE_REGULATORY"/>
    <property type="match status" value="1"/>
</dbReference>
<dbReference type="InterPro" id="IPR025943">
    <property type="entry name" value="Sigma_54_int_dom_ATP-bd_2"/>
</dbReference>
<organism evidence="9 10">
    <name type="scientific">Desulfurobacterium pacificum</name>
    <dbReference type="NCBI Taxonomy" id="240166"/>
    <lineage>
        <taxon>Bacteria</taxon>
        <taxon>Pseudomonadati</taxon>
        <taxon>Aquificota</taxon>
        <taxon>Aquificia</taxon>
        <taxon>Desulfurobacteriales</taxon>
        <taxon>Desulfurobacteriaceae</taxon>
        <taxon>Desulfurobacterium</taxon>
    </lineage>
</organism>
<dbReference type="PROSITE" id="PS50045">
    <property type="entry name" value="SIGMA54_INTERACT_4"/>
    <property type="match status" value="1"/>
</dbReference>
<dbReference type="InterPro" id="IPR002197">
    <property type="entry name" value="HTH_Fis"/>
</dbReference>
<dbReference type="Gene3D" id="1.10.10.60">
    <property type="entry name" value="Homeodomain-like"/>
    <property type="match status" value="1"/>
</dbReference>
<accession>A0ABY1NA93</accession>
<dbReference type="PROSITE" id="PS00676">
    <property type="entry name" value="SIGMA54_INTERACT_2"/>
    <property type="match status" value="1"/>
</dbReference>
<dbReference type="InterPro" id="IPR002078">
    <property type="entry name" value="Sigma_54_int"/>
</dbReference>
<dbReference type="Pfam" id="PF25601">
    <property type="entry name" value="AAA_lid_14"/>
    <property type="match status" value="1"/>
</dbReference>
<dbReference type="SUPFAM" id="SSF52172">
    <property type="entry name" value="CheY-like"/>
    <property type="match status" value="1"/>
</dbReference>
<keyword evidence="10" id="KW-1185">Reference proteome</keyword>
<feature type="modified residue" description="4-aspartylphosphate" evidence="6">
    <location>
        <position position="51"/>
    </location>
</feature>
<evidence type="ECO:0000256" key="5">
    <source>
        <dbReference type="ARBA" id="ARBA00023163"/>
    </source>
</evidence>
<keyword evidence="6" id="KW-0597">Phosphoprotein</keyword>
<dbReference type="SUPFAM" id="SSF46689">
    <property type="entry name" value="Homeodomain-like"/>
    <property type="match status" value="1"/>
</dbReference>
<dbReference type="Pfam" id="PF02954">
    <property type="entry name" value="HTH_8"/>
    <property type="match status" value="1"/>
</dbReference>
<dbReference type="InterPro" id="IPR003593">
    <property type="entry name" value="AAA+_ATPase"/>
</dbReference>
<keyword evidence="5" id="KW-0804">Transcription</keyword>
<dbReference type="InterPro" id="IPR025944">
    <property type="entry name" value="Sigma_54_int_dom_CS"/>
</dbReference>
<dbReference type="PROSITE" id="PS00675">
    <property type="entry name" value="SIGMA54_INTERACT_1"/>
    <property type="match status" value="1"/>
</dbReference>
<dbReference type="InterPro" id="IPR001789">
    <property type="entry name" value="Sig_transdc_resp-reg_receiver"/>
</dbReference>
<dbReference type="Proteomes" id="UP001157911">
    <property type="component" value="Unassembled WGS sequence"/>
</dbReference>
<feature type="domain" description="Response regulatory" evidence="8">
    <location>
        <begin position="2"/>
        <end position="116"/>
    </location>
</feature>
<gene>
    <name evidence="9" type="ORF">SAMN06265339_0197</name>
</gene>
<dbReference type="PANTHER" id="PTHR32071:SF57">
    <property type="entry name" value="C4-DICARBOXYLATE TRANSPORT TRANSCRIPTIONAL REGULATORY PROTEIN DCTD"/>
    <property type="match status" value="1"/>
</dbReference>
<dbReference type="Pfam" id="PF00158">
    <property type="entry name" value="Sigma54_activat"/>
    <property type="match status" value="1"/>
</dbReference>
<feature type="domain" description="Sigma-54 factor interaction" evidence="7">
    <location>
        <begin position="131"/>
        <end position="358"/>
    </location>
</feature>
<evidence type="ECO:0000256" key="2">
    <source>
        <dbReference type="ARBA" id="ARBA00022840"/>
    </source>
</evidence>
<comment type="caution">
    <text evidence="9">The sequence shown here is derived from an EMBL/GenBank/DDBJ whole genome shotgun (WGS) entry which is preliminary data.</text>
</comment>
<dbReference type="SUPFAM" id="SSF52540">
    <property type="entry name" value="P-loop containing nucleoside triphosphate hydrolases"/>
    <property type="match status" value="1"/>
</dbReference>
<keyword evidence="1" id="KW-0547">Nucleotide-binding</keyword>
<name>A0ABY1NA93_9BACT</name>
<dbReference type="SMART" id="SM00382">
    <property type="entry name" value="AAA"/>
    <property type="match status" value="1"/>
</dbReference>